<comment type="caution">
    <text evidence="2">The sequence shown here is derived from an EMBL/GenBank/DDBJ whole genome shotgun (WGS) entry which is preliminary data.</text>
</comment>
<gene>
    <name evidence="2" type="ORF">Wenmar_01150</name>
</gene>
<dbReference type="InterPro" id="IPR036390">
    <property type="entry name" value="WH_DNA-bd_sf"/>
</dbReference>
<dbReference type="RefSeq" id="WP_047772148.1">
    <property type="nucleotide sequence ID" value="NZ_KB902288.1"/>
</dbReference>
<dbReference type="STRING" id="1123501.Wenmar_01150"/>
<dbReference type="AlphaFoldDB" id="A0A0D0PFU7"/>
<organism evidence="2 3">
    <name type="scientific">Wenxinia marina DSM 24838</name>
    <dbReference type="NCBI Taxonomy" id="1123501"/>
    <lineage>
        <taxon>Bacteria</taxon>
        <taxon>Pseudomonadati</taxon>
        <taxon>Pseudomonadota</taxon>
        <taxon>Alphaproteobacteria</taxon>
        <taxon>Rhodobacterales</taxon>
        <taxon>Roseobacteraceae</taxon>
        <taxon>Wenxinia</taxon>
    </lineage>
</organism>
<evidence type="ECO:0000256" key="1">
    <source>
        <dbReference type="SAM" id="MobiDB-lite"/>
    </source>
</evidence>
<evidence type="ECO:0000313" key="2">
    <source>
        <dbReference type="EMBL" id="KIQ70191.1"/>
    </source>
</evidence>
<feature type="region of interest" description="Disordered" evidence="1">
    <location>
        <begin position="1"/>
        <end position="22"/>
    </location>
</feature>
<evidence type="ECO:0000313" key="3">
    <source>
        <dbReference type="Proteomes" id="UP000035100"/>
    </source>
</evidence>
<reference evidence="2 3" key="1">
    <citation type="submission" date="2013-01" db="EMBL/GenBank/DDBJ databases">
        <authorList>
            <person name="Fiebig A."/>
            <person name="Goeker M."/>
            <person name="Klenk H.-P.P."/>
        </authorList>
    </citation>
    <scope>NUCLEOTIDE SEQUENCE [LARGE SCALE GENOMIC DNA]</scope>
    <source>
        <strain evidence="2 3">DSM 24838</strain>
    </source>
</reference>
<name>A0A0D0PFU7_9RHOB</name>
<dbReference type="Proteomes" id="UP000035100">
    <property type="component" value="Unassembled WGS sequence"/>
</dbReference>
<dbReference type="EMBL" id="AONG01000006">
    <property type="protein sequence ID" value="KIQ70191.1"/>
    <property type="molecule type" value="Genomic_DNA"/>
</dbReference>
<dbReference type="OrthoDB" id="7206991at2"/>
<proteinExistence type="predicted"/>
<protein>
    <recommendedName>
        <fullName evidence="4">DUF3489 domain-containing protein</fullName>
    </recommendedName>
</protein>
<dbReference type="SUPFAM" id="SSF46785">
    <property type="entry name" value="Winged helix' DNA-binding domain"/>
    <property type="match status" value="1"/>
</dbReference>
<dbReference type="Gene3D" id="1.10.10.10">
    <property type="entry name" value="Winged helix-like DNA-binding domain superfamily/Winged helix DNA-binding domain"/>
    <property type="match status" value="1"/>
</dbReference>
<sequence length="86" mass="8691">MPKTPQKTPASPPAATPPTKAAQVRDLLTRPEGATLADLCAATGWQPHSARAALSRLRKDGTAIERTAGESGAASIYRIAAAGAAG</sequence>
<evidence type="ECO:0008006" key="4">
    <source>
        <dbReference type="Google" id="ProtNLM"/>
    </source>
</evidence>
<accession>A0A0D0PFU7</accession>
<dbReference type="InterPro" id="IPR036388">
    <property type="entry name" value="WH-like_DNA-bd_sf"/>
</dbReference>
<dbReference type="InterPro" id="IPR021880">
    <property type="entry name" value="DUF3489"/>
</dbReference>
<keyword evidence="3" id="KW-1185">Reference proteome</keyword>
<dbReference type="Pfam" id="PF11994">
    <property type="entry name" value="DUF3489"/>
    <property type="match status" value="1"/>
</dbReference>